<dbReference type="STRING" id="864069.MicloDRAFT_00026420"/>
<dbReference type="Proteomes" id="UP000003947">
    <property type="component" value="Unassembled WGS sequence"/>
</dbReference>
<dbReference type="InterPro" id="IPR008995">
    <property type="entry name" value="Mo/tungstate-bd_C_term_dom"/>
</dbReference>
<dbReference type="PANTHER" id="PTHR43875">
    <property type="entry name" value="MALTODEXTRIN IMPORT ATP-BINDING PROTEIN MSMX"/>
    <property type="match status" value="1"/>
</dbReference>
<dbReference type="GO" id="GO:0005524">
    <property type="term" value="F:ATP binding"/>
    <property type="evidence" value="ECO:0007669"/>
    <property type="project" value="UniProtKB-KW"/>
</dbReference>
<keyword evidence="4" id="KW-0547">Nucleotide-binding</keyword>
<dbReference type="SUPFAM" id="SSF52540">
    <property type="entry name" value="P-loop containing nucleoside triphosphate hydrolases"/>
    <property type="match status" value="1"/>
</dbReference>
<dbReference type="InterPro" id="IPR017871">
    <property type="entry name" value="ABC_transporter-like_CS"/>
</dbReference>
<protein>
    <submittedName>
        <fullName evidence="7">ATPase component of ABC-type sugar transporter</fullName>
    </submittedName>
</protein>
<dbReference type="InterPro" id="IPR047641">
    <property type="entry name" value="ABC_transpr_MalK/UgpC-like"/>
</dbReference>
<dbReference type="InterPro" id="IPR027417">
    <property type="entry name" value="P-loop_NTPase"/>
</dbReference>
<dbReference type="Pfam" id="PF17912">
    <property type="entry name" value="OB_MalK"/>
    <property type="match status" value="1"/>
</dbReference>
<dbReference type="PROSITE" id="PS00211">
    <property type="entry name" value="ABC_TRANSPORTER_1"/>
    <property type="match status" value="1"/>
</dbReference>
<dbReference type="InterPro" id="IPR003439">
    <property type="entry name" value="ABC_transporter-like_ATP-bd"/>
</dbReference>
<gene>
    <name evidence="7" type="ORF">MicloDRAFT_00026420</name>
</gene>
<dbReference type="Pfam" id="PF00005">
    <property type="entry name" value="ABC_tran"/>
    <property type="match status" value="1"/>
</dbReference>
<evidence type="ECO:0000256" key="2">
    <source>
        <dbReference type="ARBA" id="ARBA00005417"/>
    </source>
</evidence>
<evidence type="ECO:0000259" key="6">
    <source>
        <dbReference type="PROSITE" id="PS50893"/>
    </source>
</evidence>
<dbReference type="Pfam" id="PF03459">
    <property type="entry name" value="TOBE"/>
    <property type="match status" value="1"/>
</dbReference>
<evidence type="ECO:0000313" key="7">
    <source>
        <dbReference type="EMBL" id="EIM28994.1"/>
    </source>
</evidence>
<dbReference type="SUPFAM" id="SSF50331">
    <property type="entry name" value="MOP-like"/>
    <property type="match status" value="1"/>
</dbReference>
<evidence type="ECO:0000256" key="1">
    <source>
        <dbReference type="ARBA" id="ARBA00004417"/>
    </source>
</evidence>
<evidence type="ECO:0000313" key="8">
    <source>
        <dbReference type="Proteomes" id="UP000003947"/>
    </source>
</evidence>
<dbReference type="AlphaFoldDB" id="I4YYF2"/>
<dbReference type="FunFam" id="3.40.50.300:FF:000042">
    <property type="entry name" value="Maltose/maltodextrin ABC transporter, ATP-binding protein"/>
    <property type="match status" value="1"/>
</dbReference>
<comment type="subcellular location">
    <subcellularLocation>
        <location evidence="1">Cell inner membrane</location>
        <topology evidence="1">Peripheral membrane protein</topology>
    </subcellularLocation>
</comment>
<dbReference type="Gene3D" id="2.40.50.140">
    <property type="entry name" value="Nucleic acid-binding proteins"/>
    <property type="match status" value="1"/>
</dbReference>
<dbReference type="GO" id="GO:0055052">
    <property type="term" value="C:ATP-binding cassette (ABC) transporter complex, substrate-binding subunit-containing"/>
    <property type="evidence" value="ECO:0007669"/>
    <property type="project" value="TreeGrafter"/>
</dbReference>
<keyword evidence="7" id="KW-0762">Sugar transport</keyword>
<comment type="similarity">
    <text evidence="2">Belongs to the ABC transporter superfamily.</text>
</comment>
<keyword evidence="8" id="KW-1185">Reference proteome</keyword>
<sequence>MVFQNYALYPHMTVADNMAFSMKLRKASKTEIEERVGKAAQILGLTKLLDRYPRQLSGGQRQRVAMGRAIVRDPQVFLFDEPLSNLDAKLRVQMRTEIKQLHQRLKTTTVYVTHDQIEAMTMADKIVVMHDGIVEQIGAPLELYDRPANLFVAGFIGSPSMNFLKGRLQGGRFISENGTSLPVANAPAASDGKPVIYGVRPEHFILDEANGLPAEVAVVEPTGSETQVFAKFGGADVVGVFRERVDAQPGQQIRVTPDPRLVHLFDEQTGKRL</sequence>
<dbReference type="EMBL" id="JH660642">
    <property type="protein sequence ID" value="EIM28994.1"/>
    <property type="molecule type" value="Genomic_DNA"/>
</dbReference>
<dbReference type="Gene3D" id="2.40.50.100">
    <property type="match status" value="1"/>
</dbReference>
<dbReference type="GO" id="GO:0140359">
    <property type="term" value="F:ABC-type transporter activity"/>
    <property type="evidence" value="ECO:0007669"/>
    <property type="project" value="UniProtKB-ARBA"/>
</dbReference>
<dbReference type="InterPro" id="IPR012340">
    <property type="entry name" value="NA-bd_OB-fold"/>
</dbReference>
<dbReference type="PANTHER" id="PTHR43875:SF10">
    <property type="entry name" value="BLL2173 PROTEIN"/>
    <property type="match status" value="1"/>
</dbReference>
<evidence type="ECO:0000256" key="4">
    <source>
        <dbReference type="ARBA" id="ARBA00022741"/>
    </source>
</evidence>
<dbReference type="Gene3D" id="3.40.50.300">
    <property type="entry name" value="P-loop containing nucleotide triphosphate hydrolases"/>
    <property type="match status" value="1"/>
</dbReference>
<evidence type="ECO:0000256" key="3">
    <source>
        <dbReference type="ARBA" id="ARBA00022448"/>
    </source>
</evidence>
<proteinExistence type="inferred from homology"/>
<dbReference type="GO" id="GO:0016887">
    <property type="term" value="F:ATP hydrolysis activity"/>
    <property type="evidence" value="ECO:0007669"/>
    <property type="project" value="InterPro"/>
</dbReference>
<dbReference type="HOGENOM" id="CLU_000604_1_1_5"/>
<organism evidence="7 8">
    <name type="scientific">Microvirga lotononidis</name>
    <dbReference type="NCBI Taxonomy" id="864069"/>
    <lineage>
        <taxon>Bacteria</taxon>
        <taxon>Pseudomonadati</taxon>
        <taxon>Pseudomonadota</taxon>
        <taxon>Alphaproteobacteria</taxon>
        <taxon>Hyphomicrobiales</taxon>
        <taxon>Methylobacteriaceae</taxon>
        <taxon>Microvirga</taxon>
    </lineage>
</organism>
<dbReference type="PATRIC" id="fig|864069.3.peg.2856"/>
<dbReference type="InterPro" id="IPR005116">
    <property type="entry name" value="Transp-assoc_OB_typ1"/>
</dbReference>
<dbReference type="eggNOG" id="COG3842">
    <property type="taxonomic scope" value="Bacteria"/>
</dbReference>
<reference evidence="7 8" key="1">
    <citation type="submission" date="2012-02" db="EMBL/GenBank/DDBJ databases">
        <title>Improved High-Quality Draft sequence of Microvirga sp. WSM3557.</title>
        <authorList>
            <consortium name="US DOE Joint Genome Institute"/>
            <person name="Lucas S."/>
            <person name="Han J."/>
            <person name="Lapidus A."/>
            <person name="Cheng J.-F."/>
            <person name="Goodwin L."/>
            <person name="Pitluck S."/>
            <person name="Peters L."/>
            <person name="Zhang X."/>
            <person name="Detter J.C."/>
            <person name="Han C."/>
            <person name="Tapia R."/>
            <person name="Land M."/>
            <person name="Hauser L."/>
            <person name="Kyrpides N."/>
            <person name="Ivanova N."/>
            <person name="Pagani I."/>
            <person name="Brau L."/>
            <person name="Yates R."/>
            <person name="O'Hara G."/>
            <person name="Rui T."/>
            <person name="Howieson J."/>
            <person name="Reeve W."/>
            <person name="Woyke T."/>
        </authorList>
    </citation>
    <scope>NUCLEOTIDE SEQUENCE [LARGE SCALE GENOMIC DNA]</scope>
    <source>
        <strain evidence="7 8">WSM3557</strain>
    </source>
</reference>
<accession>I4YYF2</accession>
<dbReference type="PROSITE" id="PS50893">
    <property type="entry name" value="ABC_TRANSPORTER_2"/>
    <property type="match status" value="1"/>
</dbReference>
<dbReference type="InterPro" id="IPR040582">
    <property type="entry name" value="OB_MalK-like"/>
</dbReference>
<evidence type="ECO:0000256" key="5">
    <source>
        <dbReference type="ARBA" id="ARBA00022840"/>
    </source>
</evidence>
<keyword evidence="3" id="KW-0813">Transport</keyword>
<keyword evidence="5" id="KW-0067">ATP-binding</keyword>
<name>I4YYF2_9HYPH</name>
<feature type="domain" description="ABC transporter" evidence="6">
    <location>
        <begin position="1"/>
        <end position="156"/>
    </location>
</feature>